<reference evidence="2" key="1">
    <citation type="submission" date="2022-11" db="UniProtKB">
        <authorList>
            <consortium name="WormBaseParasite"/>
        </authorList>
    </citation>
    <scope>IDENTIFICATION</scope>
</reference>
<sequence length="249" mass="28638">MKTRGQIKDRERREDISEGKEKHPIPVYGVPLNVPLPNFAYITEHSTRNTSYPPRDRLPFKGCSCEEKCDPKSCECIIFSKEINEILECNESCNCGESCKNRKCSNFIMPKMYLQYGNSAHGFGVFADEKIAKNTIVALYAGEVCEIMNHIKLADSDYTYRIESKVSKKEIEIDGTHRSNIARFFNHSCNPNMKTKTAYLGKHRMPYPVFIAIKTIRKHEEFLIDYGDRYFSLKGITCKCGECNEDIIL</sequence>
<protein>
    <submittedName>
        <fullName evidence="2">SET domain-containing protein</fullName>
    </submittedName>
</protein>
<organism evidence="1 2">
    <name type="scientific">Panagrolaimus sp. ES5</name>
    <dbReference type="NCBI Taxonomy" id="591445"/>
    <lineage>
        <taxon>Eukaryota</taxon>
        <taxon>Metazoa</taxon>
        <taxon>Ecdysozoa</taxon>
        <taxon>Nematoda</taxon>
        <taxon>Chromadorea</taxon>
        <taxon>Rhabditida</taxon>
        <taxon>Tylenchina</taxon>
        <taxon>Panagrolaimomorpha</taxon>
        <taxon>Panagrolaimoidea</taxon>
        <taxon>Panagrolaimidae</taxon>
        <taxon>Panagrolaimus</taxon>
    </lineage>
</organism>
<dbReference type="Proteomes" id="UP000887579">
    <property type="component" value="Unplaced"/>
</dbReference>
<evidence type="ECO:0000313" key="2">
    <source>
        <dbReference type="WBParaSite" id="ES5_v2.g11782.t1"/>
    </source>
</evidence>
<evidence type="ECO:0000313" key="1">
    <source>
        <dbReference type="Proteomes" id="UP000887579"/>
    </source>
</evidence>
<name>A0AC34F497_9BILA</name>
<dbReference type="WBParaSite" id="ES5_v2.g11782.t1">
    <property type="protein sequence ID" value="ES5_v2.g11782.t1"/>
    <property type="gene ID" value="ES5_v2.g11782"/>
</dbReference>
<accession>A0AC34F497</accession>
<proteinExistence type="predicted"/>